<proteinExistence type="predicted"/>
<feature type="transmembrane region" description="Helical" evidence="1">
    <location>
        <begin position="145"/>
        <end position="168"/>
    </location>
</feature>
<sequence length="186" mass="20666">MDYITSFAEGFMSLFQTGAETFISWMTGIVPVVLMLMVAMNTLIAFLGEERVTKVAKVSSRNPVTRYLVLPFVSAFMLGNPMSFTMARFLPEFYKPSYYAANAQFCHTSNGVFPHINPGELFVWMGIAQGITQLGLNSMELAIRYMFVGLVMNFIGGWTTDFTTALVCKQQGIQLSKTADDVAVTE</sequence>
<dbReference type="NCBIfam" id="TIGR00821">
    <property type="entry name" value="EII-GUT"/>
    <property type="match status" value="1"/>
</dbReference>
<dbReference type="EMBL" id="AJDQ01000012">
    <property type="protein sequence ID" value="EOI53907.1"/>
    <property type="molecule type" value="Genomic_DNA"/>
</dbReference>
<feature type="transmembrane region" description="Helical" evidence="1">
    <location>
        <begin position="68"/>
        <end position="90"/>
    </location>
</feature>
<dbReference type="OrthoDB" id="9799765at2"/>
<dbReference type="EMBL" id="ASWH01000001">
    <property type="protein sequence ID" value="EOW80818.1"/>
    <property type="molecule type" value="Genomic_DNA"/>
</dbReference>
<evidence type="ECO:0000313" key="2">
    <source>
        <dbReference type="EMBL" id="EOI53907.1"/>
    </source>
</evidence>
<dbReference type="AlphaFoldDB" id="R2XVB4"/>
<gene>
    <name evidence="3" type="ORF">I592_00102</name>
    <name evidence="2" type="ORF">UKC_03860</name>
</gene>
<reference evidence="2 4" key="1">
    <citation type="submission" date="2013-02" db="EMBL/GenBank/DDBJ databases">
        <title>The Genome Sequence of Enterococcus gilvus ATCC BAA-350.</title>
        <authorList>
            <consortium name="The Broad Institute Genome Sequencing Platform"/>
            <consortium name="The Broad Institute Genome Sequencing Center for Infectious Disease"/>
            <person name="Earl A.M."/>
            <person name="Gilmore M.S."/>
            <person name="Lebreton F."/>
            <person name="Walker B."/>
            <person name="Young S.K."/>
            <person name="Zeng Q."/>
            <person name="Gargeya S."/>
            <person name="Fitzgerald M."/>
            <person name="Haas B."/>
            <person name="Abouelleil A."/>
            <person name="Alvarado L."/>
            <person name="Arachchi H.M."/>
            <person name="Berlin A.M."/>
            <person name="Chapman S.B."/>
            <person name="Dewar J."/>
            <person name="Goldberg J."/>
            <person name="Griggs A."/>
            <person name="Gujja S."/>
            <person name="Hansen M."/>
            <person name="Howarth C."/>
            <person name="Imamovic A."/>
            <person name="Larimer J."/>
            <person name="McCowan C."/>
            <person name="Murphy C."/>
            <person name="Neiman D."/>
            <person name="Pearson M."/>
            <person name="Priest M."/>
            <person name="Roberts A."/>
            <person name="Saif S."/>
            <person name="Shea T."/>
            <person name="Sisk P."/>
            <person name="Sykes S."/>
            <person name="Wortman J."/>
            <person name="Nusbaum C."/>
            <person name="Birren B."/>
        </authorList>
    </citation>
    <scope>NUCLEOTIDE SEQUENCE [LARGE SCALE GENOMIC DNA]</scope>
    <source>
        <strain evidence="2 4">ATCC BAA-350</strain>
    </source>
</reference>
<dbReference type="PIRSF" id="PIRSF038321">
    <property type="entry name" value="PTS_glc_srb_IIC"/>
    <property type="match status" value="1"/>
</dbReference>
<keyword evidence="5" id="KW-1185">Reference proteome</keyword>
<dbReference type="PROSITE" id="PS51107">
    <property type="entry name" value="PTS_EIIC_TYPE_5"/>
    <property type="match status" value="1"/>
</dbReference>
<dbReference type="PANTHER" id="PTHR40399">
    <property type="entry name" value="PTS SYSTEM GLUCITOL/SORBITOL-SPECIFIC EIIC COMPONENT"/>
    <property type="match status" value="1"/>
</dbReference>
<dbReference type="eggNOG" id="COG3730">
    <property type="taxonomic scope" value="Bacteria"/>
</dbReference>
<keyword evidence="1" id="KW-0812">Transmembrane</keyword>
<dbReference type="Proteomes" id="UP000013750">
    <property type="component" value="Unassembled WGS sequence"/>
</dbReference>
<dbReference type="GeneID" id="301215734"/>
<name>R2XVB4_9ENTE</name>
<keyword evidence="1" id="KW-1133">Transmembrane helix</keyword>
<accession>R2XVB4</accession>
<evidence type="ECO:0000313" key="3">
    <source>
        <dbReference type="EMBL" id="EOW80818.1"/>
    </source>
</evidence>
<evidence type="ECO:0000313" key="4">
    <source>
        <dbReference type="Proteomes" id="UP000013750"/>
    </source>
</evidence>
<feature type="transmembrane region" description="Helical" evidence="1">
    <location>
        <begin position="22"/>
        <end position="47"/>
    </location>
</feature>
<dbReference type="InterPro" id="IPR004699">
    <property type="entry name" value="PTS_IID_sorb"/>
</dbReference>
<dbReference type="Proteomes" id="UP000014160">
    <property type="component" value="Unassembled WGS sequence"/>
</dbReference>
<dbReference type="GO" id="GO:0016020">
    <property type="term" value="C:membrane"/>
    <property type="evidence" value="ECO:0007669"/>
    <property type="project" value="InterPro"/>
</dbReference>
<dbReference type="PATRIC" id="fig|1158614.3.peg.3851"/>
<protein>
    <submittedName>
        <fullName evidence="3">PTS system glucitol/sorbitol-specific IIC component</fullName>
    </submittedName>
    <submittedName>
        <fullName evidence="2">PTS system, glucitol/sorbitol-specific, IIC component</fullName>
    </submittedName>
</protein>
<evidence type="ECO:0000256" key="1">
    <source>
        <dbReference type="SAM" id="Phobius"/>
    </source>
</evidence>
<evidence type="ECO:0000313" key="5">
    <source>
        <dbReference type="Proteomes" id="UP000014160"/>
    </source>
</evidence>
<organism evidence="2 4">
    <name type="scientific">Enterococcus gilvus ATCC BAA-350</name>
    <dbReference type="NCBI Taxonomy" id="1158614"/>
    <lineage>
        <taxon>Bacteria</taxon>
        <taxon>Bacillati</taxon>
        <taxon>Bacillota</taxon>
        <taxon>Bacilli</taxon>
        <taxon>Lactobacillales</taxon>
        <taxon>Enterococcaceae</taxon>
        <taxon>Enterococcus</taxon>
    </lineage>
</organism>
<dbReference type="RefSeq" id="WP_010782188.1">
    <property type="nucleotide sequence ID" value="NZ_ASWH01000001.1"/>
</dbReference>
<keyword evidence="1" id="KW-0472">Membrane</keyword>
<dbReference type="HOGENOM" id="CLU_093147_0_0_9"/>
<dbReference type="Pfam" id="PF03608">
    <property type="entry name" value="EII-GUT"/>
    <property type="match status" value="1"/>
</dbReference>
<dbReference type="GO" id="GO:0009401">
    <property type="term" value="P:phosphoenolpyruvate-dependent sugar phosphotransferase system"/>
    <property type="evidence" value="ECO:0007669"/>
    <property type="project" value="InterPro"/>
</dbReference>
<reference evidence="3 5" key="2">
    <citation type="submission" date="2013-03" db="EMBL/GenBank/DDBJ databases">
        <title>The Genome Sequence of Enterococcus gilvus ATCC BAA-350 (PacBio/Illumina hybrid assembly).</title>
        <authorList>
            <consortium name="The Broad Institute Genomics Platform"/>
            <consortium name="The Broad Institute Genome Sequencing Center for Infectious Disease"/>
            <person name="Earl A."/>
            <person name="Russ C."/>
            <person name="Gilmore M."/>
            <person name="Surin D."/>
            <person name="Walker B."/>
            <person name="Young S."/>
            <person name="Zeng Q."/>
            <person name="Gargeya S."/>
            <person name="Fitzgerald M."/>
            <person name="Haas B."/>
            <person name="Abouelleil A."/>
            <person name="Allen A.W."/>
            <person name="Alvarado L."/>
            <person name="Arachchi H.M."/>
            <person name="Berlin A.M."/>
            <person name="Chapman S.B."/>
            <person name="Gainer-Dewar J."/>
            <person name="Goldberg J."/>
            <person name="Griggs A."/>
            <person name="Gujja S."/>
            <person name="Hansen M."/>
            <person name="Howarth C."/>
            <person name="Imamovic A."/>
            <person name="Ireland A."/>
            <person name="Larimer J."/>
            <person name="McCowan C."/>
            <person name="Murphy C."/>
            <person name="Pearson M."/>
            <person name="Poon T.W."/>
            <person name="Priest M."/>
            <person name="Roberts A."/>
            <person name="Saif S."/>
            <person name="Shea T."/>
            <person name="Sisk P."/>
            <person name="Sykes S."/>
            <person name="Wortman J."/>
            <person name="Nusbaum C."/>
            <person name="Birren B."/>
        </authorList>
    </citation>
    <scope>NUCLEOTIDE SEQUENCE [LARGE SCALE GENOMIC DNA]</scope>
    <source>
        <strain evidence="3 5">ATCC BAA-350</strain>
    </source>
</reference>
<dbReference type="PANTHER" id="PTHR40399:SF1">
    <property type="entry name" value="PTS SYSTEM GLUCITOL_SORBITOL-SPECIFIC EIIC COMPONENT"/>
    <property type="match status" value="1"/>
</dbReference>
<comment type="caution">
    <text evidence="2">The sequence shown here is derived from an EMBL/GenBank/DDBJ whole genome shotgun (WGS) entry which is preliminary data.</text>
</comment>